<organism evidence="1 2">
    <name type="scientific">Algoriphagus aquaeductus</name>
    <dbReference type="NCBI Taxonomy" id="475299"/>
    <lineage>
        <taxon>Bacteria</taxon>
        <taxon>Pseudomonadati</taxon>
        <taxon>Bacteroidota</taxon>
        <taxon>Cytophagia</taxon>
        <taxon>Cytophagales</taxon>
        <taxon>Cyclobacteriaceae</taxon>
        <taxon>Algoriphagus</taxon>
    </lineage>
</organism>
<sequence length="271" mass="31250">MQKIEIGKGFYEKKVRGLAVGDKSFTRGQTPDLDNLKLDVSKKKIVIFNSSPDEIYSLGDEWGWNFEGLTSQADVISFLCSELLGTDNEFQIILRSHPNLKNYKGKEKEIYKSLEAKFTNFIYISPNSSESSYALMEIADYVISFGSTIGIESSFHKKNSILIGKSFYYNLNVVNTVNSLSELKHFLYSKEVNDSQVNYLNILKYGFYNSNKIYNVFNYFKIQPAHMQLDGFNHYGIVRNVSSLLKLKFIILSIFFKLRNRISFLVSSKYF</sequence>
<comment type="caution">
    <text evidence="1">The sequence shown here is derived from an EMBL/GenBank/DDBJ whole genome shotgun (WGS) entry which is preliminary data.</text>
</comment>
<keyword evidence="2" id="KW-1185">Reference proteome</keyword>
<dbReference type="Gene3D" id="3.40.50.12580">
    <property type="match status" value="1"/>
</dbReference>
<reference evidence="1 2" key="1">
    <citation type="submission" date="2018-06" db="EMBL/GenBank/DDBJ databases">
        <title>Genomic Encyclopedia of Archaeal and Bacterial Type Strains, Phase II (KMG-II): from individual species to whole genera.</title>
        <authorList>
            <person name="Goeker M."/>
        </authorList>
    </citation>
    <scope>NUCLEOTIDE SEQUENCE [LARGE SCALE GENOMIC DNA]</scope>
    <source>
        <strain evidence="1 2">T4</strain>
    </source>
</reference>
<accession>A0A326RPP3</accession>
<evidence type="ECO:0000313" key="1">
    <source>
        <dbReference type="EMBL" id="PZV81470.1"/>
    </source>
</evidence>
<dbReference type="AlphaFoldDB" id="A0A326RPP3"/>
<dbReference type="EMBL" id="QKTX01000010">
    <property type="protein sequence ID" value="PZV81470.1"/>
    <property type="molecule type" value="Genomic_DNA"/>
</dbReference>
<dbReference type="RefSeq" id="WP_111393463.1">
    <property type="nucleotide sequence ID" value="NZ_QKTX01000010.1"/>
</dbReference>
<protein>
    <recommendedName>
        <fullName evidence="3">Capsular polysaccharide biosynthesis protein</fullName>
    </recommendedName>
</protein>
<dbReference type="Proteomes" id="UP000248917">
    <property type="component" value="Unassembled WGS sequence"/>
</dbReference>
<evidence type="ECO:0000313" key="2">
    <source>
        <dbReference type="Proteomes" id="UP000248917"/>
    </source>
</evidence>
<evidence type="ECO:0008006" key="3">
    <source>
        <dbReference type="Google" id="ProtNLM"/>
    </source>
</evidence>
<name>A0A326RPP3_9BACT</name>
<gene>
    <name evidence="1" type="ORF">CLV31_1101</name>
</gene>
<dbReference type="OrthoDB" id="274536at2"/>
<dbReference type="InterPro" id="IPR043148">
    <property type="entry name" value="TagF_C"/>
</dbReference>
<proteinExistence type="predicted"/>